<evidence type="ECO:0000313" key="1">
    <source>
        <dbReference type="EMBL" id="QHT17893.1"/>
    </source>
</evidence>
<reference evidence="1" key="1">
    <citation type="journal article" date="2020" name="Nature">
        <title>Giant virus diversity and host interactions through global metagenomics.</title>
        <authorList>
            <person name="Schulz F."/>
            <person name="Roux S."/>
            <person name="Paez-Espino D."/>
            <person name="Jungbluth S."/>
            <person name="Walsh D.A."/>
            <person name="Denef V.J."/>
            <person name="McMahon K.D."/>
            <person name="Konstantinidis K.T."/>
            <person name="Eloe-Fadrosh E.A."/>
            <person name="Kyrpides N.C."/>
            <person name="Woyke T."/>
        </authorList>
    </citation>
    <scope>NUCLEOTIDE SEQUENCE</scope>
    <source>
        <strain evidence="1">GVMAG-M-3300023174-3</strain>
    </source>
</reference>
<sequence length="151" mass="17826">MSFPTTNKTMRFISYMKRLFAAFDSMGCDISKMHEYFGYTKSDRYVLRNIRLERDEEFYTKMKLTITAIHNDVDIPDLLVERNLVYALELPPDYPFRTMTWRLLSNTENGMEKPYIGPDPNEMYCGKDSSPSMTFESDILIYVSSLSWFNL</sequence>
<dbReference type="AlphaFoldDB" id="A0A6C0DMW0"/>
<proteinExistence type="predicted"/>
<organism evidence="1">
    <name type="scientific">viral metagenome</name>
    <dbReference type="NCBI Taxonomy" id="1070528"/>
    <lineage>
        <taxon>unclassified sequences</taxon>
        <taxon>metagenomes</taxon>
        <taxon>organismal metagenomes</taxon>
    </lineage>
</organism>
<accession>A0A6C0DMW0</accession>
<protein>
    <submittedName>
        <fullName evidence="1">Uncharacterized protein</fullName>
    </submittedName>
</protein>
<dbReference type="EMBL" id="MN739646">
    <property type="protein sequence ID" value="QHT17893.1"/>
    <property type="molecule type" value="Genomic_DNA"/>
</dbReference>
<name>A0A6C0DMW0_9ZZZZ</name>